<proteinExistence type="predicted"/>
<evidence type="ECO:0000313" key="5">
    <source>
        <dbReference type="Proteomes" id="UP000002009"/>
    </source>
</evidence>
<evidence type="ECO:0000256" key="1">
    <source>
        <dbReference type="ARBA" id="ARBA00022722"/>
    </source>
</evidence>
<dbReference type="eggNOG" id="KOG2248">
    <property type="taxonomic scope" value="Eukaryota"/>
</dbReference>
<dbReference type="PANTHER" id="PTHR12801">
    <property type="entry name" value="RNA EXONUCLEASE REXO1 / RECO3 FAMILY MEMBER-RELATED"/>
    <property type="match status" value="1"/>
</dbReference>
<dbReference type="InterPro" id="IPR012337">
    <property type="entry name" value="RNaseH-like_sf"/>
</dbReference>
<sequence length="276" mass="30740">MPSPKKQQQQQQQQQQFQAQNYVATYFSIDVECVATGNEHNARDVAQIALVDQFERCLLNVYVKPPEGKKVHSYLTPLTGITEDVLSAHGVPLEDAMQHVRAALPPHAVLVGQNIAKDVEWLRLEEGKDFTSLVDLAGLCCVDTRTRFVRSVLDIFSFFLTGTHTCGFDSTVWRVWNPQYKSWSVFSQDHLVKTLLGSDVGEQHNAALDALKSIRLFNYFNYLQSGQGGGEAALDAVKQKLLESPPEPSFAKKNPSWEGVCMGNRKTCTCGAPFFG</sequence>
<dbReference type="RefSeq" id="XP_002509170.1">
    <property type="nucleotide sequence ID" value="XM_002509124.1"/>
</dbReference>
<keyword evidence="5" id="KW-1185">Reference proteome</keyword>
<feature type="domain" description="Exonuclease" evidence="3">
    <location>
        <begin position="25"/>
        <end position="226"/>
    </location>
</feature>
<dbReference type="GO" id="GO:0005634">
    <property type="term" value="C:nucleus"/>
    <property type="evidence" value="ECO:0007669"/>
    <property type="project" value="TreeGrafter"/>
</dbReference>
<organism evidence="4 5">
    <name type="scientific">Micromonas commoda (strain RCC299 / NOUM17 / CCMP2709)</name>
    <name type="common">Picoplanktonic green alga</name>
    <dbReference type="NCBI Taxonomy" id="296587"/>
    <lineage>
        <taxon>Eukaryota</taxon>
        <taxon>Viridiplantae</taxon>
        <taxon>Chlorophyta</taxon>
        <taxon>Mamiellophyceae</taxon>
        <taxon>Mamiellales</taxon>
        <taxon>Mamiellaceae</taxon>
        <taxon>Micromonas</taxon>
    </lineage>
</organism>
<dbReference type="OrthoDB" id="16516at2759"/>
<dbReference type="InParanoid" id="C1FIH8"/>
<accession>C1FIH8</accession>
<evidence type="ECO:0000259" key="3">
    <source>
        <dbReference type="SMART" id="SM00479"/>
    </source>
</evidence>
<dbReference type="SMART" id="SM00479">
    <property type="entry name" value="EXOIII"/>
    <property type="match status" value="1"/>
</dbReference>
<dbReference type="PANTHER" id="PTHR12801:SF159">
    <property type="entry name" value="C3H1-TYPE DOMAIN-CONTAINING PROTEIN"/>
    <property type="match status" value="1"/>
</dbReference>
<dbReference type="GeneID" id="8247801"/>
<dbReference type="GO" id="GO:0003676">
    <property type="term" value="F:nucleic acid binding"/>
    <property type="evidence" value="ECO:0007669"/>
    <property type="project" value="InterPro"/>
</dbReference>
<keyword evidence="1" id="KW-0540">Nuclease</keyword>
<dbReference type="KEGG" id="mis:MICPUN_63343"/>
<dbReference type="InterPro" id="IPR047021">
    <property type="entry name" value="REXO1/3/4-like"/>
</dbReference>
<evidence type="ECO:0000256" key="2">
    <source>
        <dbReference type="ARBA" id="ARBA00022801"/>
    </source>
</evidence>
<dbReference type="Gene3D" id="3.30.420.10">
    <property type="entry name" value="Ribonuclease H-like superfamily/Ribonuclease H"/>
    <property type="match status" value="1"/>
</dbReference>
<dbReference type="GO" id="GO:0004527">
    <property type="term" value="F:exonuclease activity"/>
    <property type="evidence" value="ECO:0007669"/>
    <property type="project" value="InterPro"/>
</dbReference>
<dbReference type="AlphaFoldDB" id="C1FIH8"/>
<evidence type="ECO:0000313" key="4">
    <source>
        <dbReference type="EMBL" id="ACO70428.1"/>
    </source>
</evidence>
<dbReference type="Proteomes" id="UP000002009">
    <property type="component" value="Chromosome 12"/>
</dbReference>
<keyword evidence="2" id="KW-0378">Hydrolase</keyword>
<dbReference type="STRING" id="296587.C1FIH8"/>
<dbReference type="Pfam" id="PF00929">
    <property type="entry name" value="RNase_T"/>
    <property type="match status" value="1"/>
</dbReference>
<dbReference type="InterPro" id="IPR013520">
    <property type="entry name" value="Ribonucl_H"/>
</dbReference>
<dbReference type="OMA" id="FEGVCQG"/>
<protein>
    <recommendedName>
        <fullName evidence="3">Exonuclease domain-containing protein</fullName>
    </recommendedName>
</protein>
<dbReference type="InterPro" id="IPR036397">
    <property type="entry name" value="RNaseH_sf"/>
</dbReference>
<dbReference type="SUPFAM" id="SSF53098">
    <property type="entry name" value="Ribonuclease H-like"/>
    <property type="match status" value="1"/>
</dbReference>
<name>C1FIH8_MICCC</name>
<gene>
    <name evidence="4" type="ORF">MICPUN_63343</name>
</gene>
<reference evidence="4 5" key="1">
    <citation type="journal article" date="2009" name="Science">
        <title>Green evolution and dynamic adaptations revealed by genomes of the marine picoeukaryotes Micromonas.</title>
        <authorList>
            <person name="Worden A.Z."/>
            <person name="Lee J.H."/>
            <person name="Mock T."/>
            <person name="Rouze P."/>
            <person name="Simmons M.P."/>
            <person name="Aerts A.L."/>
            <person name="Allen A.E."/>
            <person name="Cuvelier M.L."/>
            <person name="Derelle E."/>
            <person name="Everett M.V."/>
            <person name="Foulon E."/>
            <person name="Grimwood J."/>
            <person name="Gundlach H."/>
            <person name="Henrissat B."/>
            <person name="Napoli C."/>
            <person name="McDonald S.M."/>
            <person name="Parker M.S."/>
            <person name="Rombauts S."/>
            <person name="Salamov A."/>
            <person name="Von Dassow P."/>
            <person name="Badger J.H."/>
            <person name="Coutinho P.M."/>
            <person name="Demir E."/>
            <person name="Dubchak I."/>
            <person name="Gentemann C."/>
            <person name="Eikrem W."/>
            <person name="Gready J.E."/>
            <person name="John U."/>
            <person name="Lanier W."/>
            <person name="Lindquist E.A."/>
            <person name="Lucas S."/>
            <person name="Mayer K.F."/>
            <person name="Moreau H."/>
            <person name="Not F."/>
            <person name="Otillar R."/>
            <person name="Panaud O."/>
            <person name="Pangilinan J."/>
            <person name="Paulsen I."/>
            <person name="Piegu B."/>
            <person name="Poliakov A."/>
            <person name="Robbens S."/>
            <person name="Schmutz J."/>
            <person name="Toulza E."/>
            <person name="Wyss T."/>
            <person name="Zelensky A."/>
            <person name="Zhou K."/>
            <person name="Armbrust E.V."/>
            <person name="Bhattacharya D."/>
            <person name="Goodenough U.W."/>
            <person name="Van de Peer Y."/>
            <person name="Grigoriev I.V."/>
        </authorList>
    </citation>
    <scope>NUCLEOTIDE SEQUENCE [LARGE SCALE GENOMIC DNA]</scope>
    <source>
        <strain evidence="5">RCC299 / NOUM17</strain>
    </source>
</reference>
<dbReference type="EMBL" id="CP001577">
    <property type="protein sequence ID" value="ACO70428.1"/>
    <property type="molecule type" value="Genomic_DNA"/>
</dbReference>